<dbReference type="Proteomes" id="UP001154312">
    <property type="component" value="Unassembled WGS sequence"/>
</dbReference>
<dbReference type="RefSeq" id="WP_277442828.1">
    <property type="nucleotide sequence ID" value="NZ_JAKOAV010000005.1"/>
</dbReference>
<name>A0A9X4H0W6_9FIRM</name>
<protein>
    <submittedName>
        <fullName evidence="1">Uncharacterized protein</fullName>
    </submittedName>
</protein>
<dbReference type="EMBL" id="JAKOAV010000005">
    <property type="protein sequence ID" value="MDF9407596.1"/>
    <property type="molecule type" value="Genomic_DNA"/>
</dbReference>
<comment type="caution">
    <text evidence="1">The sequence shown here is derived from an EMBL/GenBank/DDBJ whole genome shotgun (WGS) entry which is preliminary data.</text>
</comment>
<reference evidence="1" key="1">
    <citation type="submission" date="2022-02" db="EMBL/GenBank/DDBJ databases">
        <authorList>
            <person name="Leng L."/>
        </authorList>
    </citation>
    <scope>NUCLEOTIDE SEQUENCE</scope>
    <source>
        <strain evidence="1">JI</strain>
    </source>
</reference>
<evidence type="ECO:0000313" key="2">
    <source>
        <dbReference type="Proteomes" id="UP001154312"/>
    </source>
</evidence>
<accession>A0A9X4H0W6</accession>
<dbReference type="AlphaFoldDB" id="A0A9X4H0W6"/>
<proteinExistence type="predicted"/>
<evidence type="ECO:0000313" key="1">
    <source>
        <dbReference type="EMBL" id="MDF9407596.1"/>
    </source>
</evidence>
<sequence length="141" mass="15572">MKRLLAALDSRSRAVWWHLYCRGHADIAGMSAAAGLDSEMEVLLAIRQALNPAAEAILGEPAVEFAPCRADISTGEKIYNHWWLNPVFLPPVAGEPLVDIFETESELVLIVDPGSRPVYGNPEVTCRNGIVMIRFERSEGR</sequence>
<gene>
    <name evidence="1" type="ORF">L7E55_04360</name>
</gene>
<organism evidence="1 2">
    <name type="scientific">Pelotomaculum isophthalicicum JI</name>
    <dbReference type="NCBI Taxonomy" id="947010"/>
    <lineage>
        <taxon>Bacteria</taxon>
        <taxon>Bacillati</taxon>
        <taxon>Bacillota</taxon>
        <taxon>Clostridia</taxon>
        <taxon>Eubacteriales</taxon>
        <taxon>Desulfotomaculaceae</taxon>
        <taxon>Pelotomaculum</taxon>
    </lineage>
</organism>
<keyword evidence="2" id="KW-1185">Reference proteome</keyword>